<reference evidence="2" key="1">
    <citation type="submission" date="2022-05" db="EMBL/GenBank/DDBJ databases">
        <title>Sphingomonas sp. strain MG17 Genome sequencing and assembly.</title>
        <authorList>
            <person name="Kim I."/>
        </authorList>
    </citation>
    <scope>NUCLEOTIDE SEQUENCE</scope>
    <source>
        <strain evidence="2">MG17</strain>
    </source>
</reference>
<evidence type="ECO:0000256" key="1">
    <source>
        <dbReference type="SAM" id="Phobius"/>
    </source>
</evidence>
<keyword evidence="3" id="KW-1185">Reference proteome</keyword>
<evidence type="ECO:0000313" key="2">
    <source>
        <dbReference type="EMBL" id="MCP3731484.1"/>
    </source>
</evidence>
<protein>
    <submittedName>
        <fullName evidence="2">PepSY domain-containing protein</fullName>
    </submittedName>
</protein>
<dbReference type="Proteomes" id="UP001139451">
    <property type="component" value="Unassembled WGS sequence"/>
</dbReference>
<dbReference type="EMBL" id="JAMLDX010000010">
    <property type="protein sequence ID" value="MCP3731484.1"/>
    <property type="molecule type" value="Genomic_DNA"/>
</dbReference>
<keyword evidence="1" id="KW-1133">Transmembrane helix</keyword>
<dbReference type="PANTHER" id="PTHR34219">
    <property type="entry name" value="IRON-REGULATED INNER MEMBRANE PROTEIN-RELATED"/>
    <property type="match status" value="1"/>
</dbReference>
<comment type="caution">
    <text evidence="2">The sequence shown here is derived from an EMBL/GenBank/DDBJ whole genome shotgun (WGS) entry which is preliminary data.</text>
</comment>
<keyword evidence="1" id="KW-0812">Transmembrane</keyword>
<gene>
    <name evidence="2" type="ORF">M9978_13730</name>
</gene>
<evidence type="ECO:0000313" key="3">
    <source>
        <dbReference type="Proteomes" id="UP001139451"/>
    </source>
</evidence>
<proteinExistence type="predicted"/>
<feature type="transmembrane region" description="Helical" evidence="1">
    <location>
        <begin position="188"/>
        <end position="208"/>
    </location>
</feature>
<keyword evidence="1" id="KW-0472">Membrane</keyword>
<feature type="transmembrane region" description="Helical" evidence="1">
    <location>
        <begin position="312"/>
        <end position="335"/>
    </location>
</feature>
<accession>A0A9X2KLF3</accession>
<dbReference type="RefSeq" id="WP_302054007.1">
    <property type="nucleotide sequence ID" value="NZ_JAMLDX010000010.1"/>
</dbReference>
<sequence>MLSRARWLRFHRIAGLGIAAFLLVQAVTGALLVFAGPAARAINPAGMTSRGQGQSISAGAAVERAGRAMPGYHVTRVFAPDGPGAVWMTQLSDEAGRAGYVSIDPAGGAVLRAGGLLRFPVETALQIHYQLVAGKAGMVIIALNGLALLFMAVSGVAYWWPKRNPAKALAIRCTLAPRLVLRQAHRTLGVVAAAFLMILATTGLMLVIPEIAASAAPAPPATVTNAAAVDRGLALAQARFPASRLRDARIAGERLIVNFHAPERNARAVHRAVVSLAHARLISATPADRNTALWMTVLPIHAGDVLGTVGRILLLLVALALGTLAVSGPIMWWHVASQRRGSVRKAAV</sequence>
<feature type="transmembrane region" description="Helical" evidence="1">
    <location>
        <begin position="136"/>
        <end position="160"/>
    </location>
</feature>
<dbReference type="Pfam" id="PF03929">
    <property type="entry name" value="PepSY_TM"/>
    <property type="match status" value="1"/>
</dbReference>
<dbReference type="InterPro" id="IPR005625">
    <property type="entry name" value="PepSY-ass_TM"/>
</dbReference>
<dbReference type="AlphaFoldDB" id="A0A9X2KLF3"/>
<name>A0A9X2KLF3_9SPHN</name>
<organism evidence="2 3">
    <name type="scientific">Sphingomonas tagetis</name>
    <dbReference type="NCBI Taxonomy" id="2949092"/>
    <lineage>
        <taxon>Bacteria</taxon>
        <taxon>Pseudomonadati</taxon>
        <taxon>Pseudomonadota</taxon>
        <taxon>Alphaproteobacteria</taxon>
        <taxon>Sphingomonadales</taxon>
        <taxon>Sphingomonadaceae</taxon>
        <taxon>Sphingomonas</taxon>
    </lineage>
</organism>